<evidence type="ECO:0000313" key="3">
    <source>
        <dbReference type="Proteomes" id="UP001324634"/>
    </source>
</evidence>
<organism evidence="2 3">
    <name type="scientific">Peredibacter starrii</name>
    <dbReference type="NCBI Taxonomy" id="28202"/>
    <lineage>
        <taxon>Bacteria</taxon>
        <taxon>Pseudomonadati</taxon>
        <taxon>Bdellovibrionota</taxon>
        <taxon>Bacteriovoracia</taxon>
        <taxon>Bacteriovoracales</taxon>
        <taxon>Bacteriovoracaceae</taxon>
        <taxon>Peredibacter</taxon>
    </lineage>
</organism>
<dbReference type="Proteomes" id="UP001324634">
    <property type="component" value="Chromosome"/>
</dbReference>
<sequence length="376" mass="42410">MKKLSYALLGLALAQGAWASPNIEIDRAWQRISNPVIMSTNFNYEFSALPLSGRVADKQKYWSSDYWARYKGGINYRWNAARPSGFNTVSPTQAQASQMTQAQLRTLAPSEKWDLYIGRYDYPLKREISNYASPNRPTWEGICDGWAGAAMNHDEPTPITLANPDGIQIPFGSSDIKALLSWYYAKKFSDGHSQMGSRCNGSSTSTSDRCQHDMNAGAFHMVLANKIGRDGTTFIADIDRGSEVWNHIAYDFRSTVRSRNLPPLRTSAPGTVSMVRVRTVVNYVFLLTRNTWEPVLGTSRQITRSRTYEYYLDLDSSGKIIGGEWISTQRPDFLWLSRKVGTFTGIFSKLPNLLKEIPVSVEDELADELAMEDELY</sequence>
<feature type="chain" id="PRO_5043522714" evidence="1">
    <location>
        <begin position="20"/>
        <end position="376"/>
    </location>
</feature>
<accession>A0AAX4HKH3</accession>
<name>A0AAX4HKH3_9BACT</name>
<proteinExistence type="predicted"/>
<keyword evidence="1" id="KW-0732">Signal</keyword>
<protein>
    <submittedName>
        <fullName evidence="2">Uncharacterized protein</fullName>
    </submittedName>
</protein>
<keyword evidence="3" id="KW-1185">Reference proteome</keyword>
<dbReference type="EMBL" id="CP139487">
    <property type="protein sequence ID" value="WPU63519.1"/>
    <property type="molecule type" value="Genomic_DNA"/>
</dbReference>
<evidence type="ECO:0000256" key="1">
    <source>
        <dbReference type="SAM" id="SignalP"/>
    </source>
</evidence>
<dbReference type="AlphaFoldDB" id="A0AAX4HKH3"/>
<dbReference type="RefSeq" id="WP_321390370.1">
    <property type="nucleotide sequence ID" value="NZ_CP139487.1"/>
</dbReference>
<evidence type="ECO:0000313" key="2">
    <source>
        <dbReference type="EMBL" id="WPU63519.1"/>
    </source>
</evidence>
<dbReference type="Pfam" id="PF16683">
    <property type="entry name" value="TGase_elicitor"/>
    <property type="match status" value="1"/>
</dbReference>
<feature type="signal peptide" evidence="1">
    <location>
        <begin position="1"/>
        <end position="19"/>
    </location>
</feature>
<gene>
    <name evidence="2" type="ORF">SOO65_12555</name>
</gene>
<dbReference type="InterPro" id="IPR032048">
    <property type="entry name" value="TGase_elicitor"/>
</dbReference>
<dbReference type="KEGG" id="psti:SOO65_12555"/>
<dbReference type="GO" id="GO:0016755">
    <property type="term" value="F:aminoacyltransferase activity"/>
    <property type="evidence" value="ECO:0007669"/>
    <property type="project" value="InterPro"/>
</dbReference>
<reference evidence="2 3" key="1">
    <citation type="submission" date="2023-11" db="EMBL/GenBank/DDBJ databases">
        <title>Peredibacter starrii A3.12.</title>
        <authorList>
            <person name="Mitchell R.J."/>
        </authorList>
    </citation>
    <scope>NUCLEOTIDE SEQUENCE [LARGE SCALE GENOMIC DNA]</scope>
    <source>
        <strain evidence="2 3">A3.12</strain>
    </source>
</reference>